<accession>A0A9X6RJE4</accession>
<evidence type="ECO:0000256" key="1">
    <source>
        <dbReference type="SAM" id="MobiDB-lite"/>
    </source>
</evidence>
<evidence type="ECO:0000313" key="2">
    <source>
        <dbReference type="EMBL" id="OWA49789.1"/>
    </source>
</evidence>
<evidence type="ECO:0000313" key="3">
    <source>
        <dbReference type="Proteomes" id="UP000192578"/>
    </source>
</evidence>
<name>A0A9X6RJE4_HYPEX</name>
<gene>
    <name evidence="2" type="ORF">BV898_14325</name>
</gene>
<protein>
    <submittedName>
        <fullName evidence="2">Uncharacterized protein</fullName>
    </submittedName>
</protein>
<keyword evidence="3" id="KW-1185">Reference proteome</keyword>
<dbReference type="AlphaFoldDB" id="A0A9X6RJE4"/>
<proteinExistence type="predicted"/>
<dbReference type="Proteomes" id="UP000192578">
    <property type="component" value="Unassembled WGS sequence"/>
</dbReference>
<feature type="region of interest" description="Disordered" evidence="1">
    <location>
        <begin position="74"/>
        <end position="100"/>
    </location>
</feature>
<comment type="caution">
    <text evidence="2">The sequence shown here is derived from an EMBL/GenBank/DDBJ whole genome shotgun (WGS) entry which is preliminary data.</text>
</comment>
<sequence>MRLHKEKLQHCFTTAGVKFGSDDTLPWHVTSPLRLRALLAKPEPSNDYIPHSAISKCFSDYIPAAVSESCLDMEDRNEKPNAHPKSCTKANDANGKDGVSLNGCQLEEVNAITDLGVSPDPPTLLK</sequence>
<organism evidence="2 3">
    <name type="scientific">Hypsibius exemplaris</name>
    <name type="common">Freshwater tardigrade</name>
    <dbReference type="NCBI Taxonomy" id="2072580"/>
    <lineage>
        <taxon>Eukaryota</taxon>
        <taxon>Metazoa</taxon>
        <taxon>Ecdysozoa</taxon>
        <taxon>Tardigrada</taxon>
        <taxon>Eutardigrada</taxon>
        <taxon>Parachela</taxon>
        <taxon>Hypsibioidea</taxon>
        <taxon>Hypsibiidae</taxon>
        <taxon>Hypsibius</taxon>
    </lineage>
</organism>
<dbReference type="EMBL" id="MTYJ01000173">
    <property type="protein sequence ID" value="OWA49789.1"/>
    <property type="molecule type" value="Genomic_DNA"/>
</dbReference>
<reference evidence="3" key="1">
    <citation type="submission" date="2017-01" db="EMBL/GenBank/DDBJ databases">
        <title>Comparative genomics of anhydrobiosis in the tardigrade Hypsibius dujardini.</title>
        <authorList>
            <person name="Yoshida Y."/>
            <person name="Koutsovoulos G."/>
            <person name="Laetsch D."/>
            <person name="Stevens L."/>
            <person name="Kumar S."/>
            <person name="Horikawa D."/>
            <person name="Ishino K."/>
            <person name="Komine S."/>
            <person name="Tomita M."/>
            <person name="Blaxter M."/>
            <person name="Arakawa K."/>
        </authorList>
    </citation>
    <scope>NUCLEOTIDE SEQUENCE [LARGE SCALE GENOMIC DNA]</scope>
    <source>
        <strain evidence="3">Z151</strain>
    </source>
</reference>